<dbReference type="PANTHER" id="PTHR47331">
    <property type="entry name" value="PHD-TYPE DOMAIN-CONTAINING PROTEIN"/>
    <property type="match status" value="1"/>
</dbReference>
<dbReference type="EMBL" id="CAVLGL010000115">
    <property type="protein sequence ID" value="CAK1600348.1"/>
    <property type="molecule type" value="Genomic_DNA"/>
</dbReference>
<feature type="compositionally biased region" description="Basic and acidic residues" evidence="1">
    <location>
        <begin position="575"/>
        <end position="658"/>
    </location>
</feature>
<dbReference type="Pfam" id="PF11600">
    <property type="entry name" value="CAF1A_acidic"/>
    <property type="match status" value="1"/>
</dbReference>
<dbReference type="InterPro" id="IPR021644">
    <property type="entry name" value="CAF-1_p150_acidic"/>
</dbReference>
<feature type="compositionally biased region" description="Basic and acidic residues" evidence="1">
    <location>
        <begin position="999"/>
        <end position="1012"/>
    </location>
</feature>
<feature type="compositionally biased region" description="Acidic residues" evidence="1">
    <location>
        <begin position="836"/>
        <end position="848"/>
    </location>
</feature>
<gene>
    <name evidence="4" type="ORF">PARMNEM_LOCUS19122</name>
</gene>
<dbReference type="Pfam" id="PF12253">
    <property type="entry name" value="CAF1A_dimeriz"/>
    <property type="match status" value="1"/>
</dbReference>
<comment type="caution">
    <text evidence="4">The sequence shown here is derived from an EMBL/GenBank/DDBJ whole genome shotgun (WGS) entry which is preliminary data.</text>
</comment>
<dbReference type="Proteomes" id="UP001314205">
    <property type="component" value="Unassembled WGS sequence"/>
</dbReference>
<feature type="domain" description="Chromatin assembly factor 1 p150 subunit acidic region" evidence="2">
    <location>
        <begin position="560"/>
        <end position="703"/>
    </location>
</feature>
<dbReference type="InterPro" id="IPR022043">
    <property type="entry name" value="CAF1A_DD"/>
</dbReference>
<evidence type="ECO:0000313" key="5">
    <source>
        <dbReference type="Proteomes" id="UP001314205"/>
    </source>
</evidence>
<dbReference type="InterPro" id="IPR008042">
    <property type="entry name" value="Retrotrans_Pao"/>
</dbReference>
<feature type="region of interest" description="Disordered" evidence="1">
    <location>
        <begin position="402"/>
        <end position="441"/>
    </location>
</feature>
<feature type="region of interest" description="Disordered" evidence="1">
    <location>
        <begin position="836"/>
        <end position="863"/>
    </location>
</feature>
<evidence type="ECO:0000259" key="2">
    <source>
        <dbReference type="Pfam" id="PF11600"/>
    </source>
</evidence>
<feature type="region of interest" description="Disordered" evidence="1">
    <location>
        <begin position="357"/>
        <end position="390"/>
    </location>
</feature>
<evidence type="ECO:0000313" key="4">
    <source>
        <dbReference type="EMBL" id="CAK1600348.1"/>
    </source>
</evidence>
<feature type="region of interest" description="Disordered" evidence="1">
    <location>
        <begin position="480"/>
        <end position="659"/>
    </location>
</feature>
<dbReference type="Pfam" id="PF05380">
    <property type="entry name" value="Peptidase_A17"/>
    <property type="match status" value="1"/>
</dbReference>
<reference evidence="4 5" key="1">
    <citation type="submission" date="2023-11" db="EMBL/GenBank/DDBJ databases">
        <authorList>
            <person name="Hedman E."/>
            <person name="Englund M."/>
            <person name="Stromberg M."/>
            <person name="Nyberg Akerstrom W."/>
            <person name="Nylinder S."/>
            <person name="Jareborg N."/>
            <person name="Kallberg Y."/>
            <person name="Kronander E."/>
        </authorList>
    </citation>
    <scope>NUCLEOTIDE SEQUENCE [LARGE SCALE GENOMIC DNA]</scope>
</reference>
<keyword evidence="5" id="KW-1185">Reference proteome</keyword>
<feature type="compositionally biased region" description="Polar residues" evidence="1">
    <location>
        <begin position="509"/>
        <end position="551"/>
    </location>
</feature>
<evidence type="ECO:0000256" key="1">
    <source>
        <dbReference type="SAM" id="MobiDB-lite"/>
    </source>
</evidence>
<dbReference type="AlphaFoldDB" id="A0AAV1LZ71"/>
<feature type="compositionally biased region" description="Basic residues" evidence="1">
    <location>
        <begin position="357"/>
        <end position="369"/>
    </location>
</feature>
<proteinExistence type="predicted"/>
<evidence type="ECO:0000259" key="3">
    <source>
        <dbReference type="Pfam" id="PF12253"/>
    </source>
</evidence>
<sequence>MFNSGGFILKRWASNSAKVLQRVPLENRECPVTFMKDGNKYSVKVLGLKWFPLTDCFYFTVDKTDKVTTKRSVLKLLASIYDPVGFISPCIFIAKEIMQDLWKLGIGWDEQLPTDVTKRWLNYVDDLPRLTAIKIDRHMLLPEQTECELVAFCDASSRGYASCVYVISRNDRGQTKVRLVTAKSKVAPVKPLTIPRLELMASVLLSKLIRYVRDILTRVKITRITALTDSTIVLTWLQTEAYKLKPFVSNRVTQSPENVEVMPSKKKLKQARLPFKILSDVLPETVSSNTRKRKLSVTESEPITKIGKVTTENDLVATSGELVVISDDDSKDTPQLQKEDVKLNPYVKLVDSAWKKKLQRSKSPKKKKSLQKETATSTNSKNIEDGTKEIDKSACMDVDALVDDNNPVSNDKPPVTDHTVLKNPSNDSFIFNNETHNNSEDETCVNKKLNSSSASNVTQENLQETENIDIVMDTVCNEYDKESDQENKAVTPKRSSRNKVKTDQKNLDKSQSSICESPDPNTTPKHNTRSSSITNTQDVSLNDSASLTPKQVQKKLESAKKKEEREKKKNKSKRREREEKKEAKRKEREEKEEQKRKEREEKERQKELEKKLKEEKEEQKRKEREEKEEMRRKEKEAKEEEKRKKREAQEIERQEQEQKKKKAAEAFVNFFVQKQKNEKDQLTVSPVSKNCMLSSFTIKVDMRLAPTTRNSIIDEQKEALDNFLKEQNVPESALYIRNLKEGDRKPMSDGKTWPCSDKENDGDVIIFEDDLPPIDDADEILNCETAVREKLRPKLFSFHENRRPPYWGTWRKKSAFVKPRRPFQQDQKLLDYEVDSDEDWEEEQEGESIDGSAAGSEDEQDADEYEVDNEVFVPHGYLSDEEATVDEDDVLSLSPETQKARLKHLEDEFESELKKPTEKLKPRMYGILWETADGNKPEKCVDALWDYFKNFSMIMNDLTPLLHPSNEPEETEKKKLKKKKSVPDVEQVQSSAEKKKKIKQDSKESKKLKPEAKNIIQETMKNQPVINTFLTKLKSP</sequence>
<feature type="compositionally biased region" description="Polar residues" evidence="1">
    <location>
        <begin position="422"/>
        <end position="436"/>
    </location>
</feature>
<name>A0AAV1LZ71_9NEOP</name>
<feature type="compositionally biased region" description="Basic and acidic residues" evidence="1">
    <location>
        <begin position="554"/>
        <end position="567"/>
    </location>
</feature>
<protein>
    <recommendedName>
        <fullName evidence="6">Chromatin assembly factor 1 subunit A</fullName>
    </recommendedName>
</protein>
<accession>A0AAV1LZ71</accession>
<evidence type="ECO:0008006" key="6">
    <source>
        <dbReference type="Google" id="ProtNLM"/>
    </source>
</evidence>
<feature type="region of interest" description="Disordered" evidence="1">
    <location>
        <begin position="960"/>
        <end position="1020"/>
    </location>
</feature>
<feature type="domain" description="Chromatin assembly factor 1 subunit A dimerization" evidence="3">
    <location>
        <begin position="794"/>
        <end position="864"/>
    </location>
</feature>
<organism evidence="4 5">
    <name type="scientific">Parnassius mnemosyne</name>
    <name type="common">clouded apollo</name>
    <dbReference type="NCBI Taxonomy" id="213953"/>
    <lineage>
        <taxon>Eukaryota</taxon>
        <taxon>Metazoa</taxon>
        <taxon>Ecdysozoa</taxon>
        <taxon>Arthropoda</taxon>
        <taxon>Hexapoda</taxon>
        <taxon>Insecta</taxon>
        <taxon>Pterygota</taxon>
        <taxon>Neoptera</taxon>
        <taxon>Endopterygota</taxon>
        <taxon>Lepidoptera</taxon>
        <taxon>Glossata</taxon>
        <taxon>Ditrysia</taxon>
        <taxon>Papilionoidea</taxon>
        <taxon>Papilionidae</taxon>
        <taxon>Parnassiinae</taxon>
        <taxon>Parnassini</taxon>
        <taxon>Parnassius</taxon>
        <taxon>Driopa</taxon>
    </lineage>
</organism>